<dbReference type="AlphaFoldDB" id="F2IUT5"/>
<dbReference type="Proteomes" id="UP000008130">
    <property type="component" value="Chromosome"/>
</dbReference>
<dbReference type="PATRIC" id="fig|991905.3.peg.716"/>
<dbReference type="HOGENOM" id="CLU_988634_0_0_5"/>
<dbReference type="InterPro" id="IPR041685">
    <property type="entry name" value="AAA_GajA/Old/RecF-like"/>
</dbReference>
<dbReference type="OrthoDB" id="3322489at2"/>
<proteinExistence type="predicted"/>
<name>F2IUT5_POLGS</name>
<dbReference type="KEGG" id="pgv:SL003B_0707"/>
<evidence type="ECO:0000313" key="3">
    <source>
        <dbReference type="Proteomes" id="UP000008130"/>
    </source>
</evidence>
<dbReference type="eggNOG" id="COG1106">
    <property type="taxonomic scope" value="Bacteria"/>
</dbReference>
<dbReference type="Pfam" id="PF13175">
    <property type="entry name" value="AAA_15"/>
    <property type="match status" value="1"/>
</dbReference>
<dbReference type="STRING" id="991905.SL003B_0707"/>
<gene>
    <name evidence="2" type="ordered locus">SL003B_0707</name>
</gene>
<evidence type="ECO:0000313" key="2">
    <source>
        <dbReference type="EMBL" id="ADZ69137.1"/>
    </source>
</evidence>
<evidence type="ECO:0000259" key="1">
    <source>
        <dbReference type="Pfam" id="PF13175"/>
    </source>
</evidence>
<feature type="domain" description="Endonuclease GajA/Old nuclease/RecF-like AAA" evidence="1">
    <location>
        <begin position="1"/>
        <end position="49"/>
    </location>
</feature>
<dbReference type="EMBL" id="CP002568">
    <property type="protein sequence ID" value="ADZ69137.1"/>
    <property type="molecule type" value="Genomic_DNA"/>
</dbReference>
<sequence length="294" mass="32348">MKLKQFRIQNYRSITDSGLIHVGQLTSLLGRNESGKSNLLRALHSLNPSDGFKALSKVKDFPRHRRLEECSDTTPVVATLWELDNADRTELGKLWARGGTAIAVRIGRAYGDRRTVGFEGVSAQEFDAAAIKSKIRKIVPAVKAKAAKLDEQVRTVLEAAADKFDADVAPSADALAWANKAKPALAALRQAMATADAELTDTQDAHVAELEDLANTIAGDIEGEKNARQWAIAQMPVFMYLDEYPELNGHQNVAEFLQRKEQNQQTPADVNFEKMCKVAGLRPQELQSLLGQKV</sequence>
<organism evidence="2 3">
    <name type="scientific">Polymorphum gilvum (strain LMG 25793 / CGMCC 1.9160 / SL003B-26A1)</name>
    <dbReference type="NCBI Taxonomy" id="991905"/>
    <lineage>
        <taxon>Bacteria</taxon>
        <taxon>Pseudomonadati</taxon>
        <taxon>Pseudomonadota</taxon>
        <taxon>Alphaproteobacteria</taxon>
        <taxon>Rhodobacterales</taxon>
        <taxon>Paracoccaceae</taxon>
        <taxon>Polymorphum</taxon>
    </lineage>
</organism>
<dbReference type="SUPFAM" id="SSF52540">
    <property type="entry name" value="P-loop containing nucleoside triphosphate hydrolases"/>
    <property type="match status" value="1"/>
</dbReference>
<keyword evidence="3" id="KW-1185">Reference proteome</keyword>
<reference evidence="2 3" key="1">
    <citation type="journal article" date="2011" name="J. Bacteriol.">
        <title>Complete genome sequence of Polymorphum gilvum SL003B-26A1T, a crude oil-degrading bacterium from oil-polluted saline soil.</title>
        <authorList>
            <person name="Li S.G."/>
            <person name="Tang Y.Q."/>
            <person name="Nie Y."/>
            <person name="Cai M."/>
            <person name="Wu X.L."/>
        </authorList>
    </citation>
    <scope>NUCLEOTIDE SEQUENCE [LARGE SCALE GENOMIC DNA]</scope>
    <source>
        <strain evidence="3">LMG 25793 / CGMCC 1.9160 / SL003B-26A1</strain>
    </source>
</reference>
<dbReference type="RefSeq" id="WP_013651459.1">
    <property type="nucleotide sequence ID" value="NC_015259.1"/>
</dbReference>
<accession>F2IUT5</accession>
<protein>
    <recommendedName>
        <fullName evidence="1">Endonuclease GajA/Old nuclease/RecF-like AAA domain-containing protein</fullName>
    </recommendedName>
</protein>
<dbReference type="Gene3D" id="3.40.50.300">
    <property type="entry name" value="P-loop containing nucleotide triphosphate hydrolases"/>
    <property type="match status" value="1"/>
</dbReference>
<dbReference type="InterPro" id="IPR027417">
    <property type="entry name" value="P-loop_NTPase"/>
</dbReference>